<evidence type="ECO:0000256" key="1">
    <source>
        <dbReference type="ARBA" id="ARBA00022679"/>
    </source>
</evidence>
<dbReference type="InterPro" id="IPR016181">
    <property type="entry name" value="Acyl_CoA_acyltransferase"/>
</dbReference>
<keyword evidence="2" id="KW-0012">Acyltransferase</keyword>
<dbReference type="PROSITE" id="PS51186">
    <property type="entry name" value="GNAT"/>
    <property type="match status" value="1"/>
</dbReference>
<reference evidence="5" key="1">
    <citation type="journal article" date="2019" name="Int. J. Syst. Evol. Microbiol.">
        <title>The Global Catalogue of Microorganisms (GCM) 10K type strain sequencing project: providing services to taxonomists for standard genome sequencing and annotation.</title>
        <authorList>
            <consortium name="The Broad Institute Genomics Platform"/>
            <consortium name="The Broad Institute Genome Sequencing Center for Infectious Disease"/>
            <person name="Wu L."/>
            <person name="Ma J."/>
        </authorList>
    </citation>
    <scope>NUCLEOTIDE SEQUENCE [LARGE SCALE GENOMIC DNA]</scope>
    <source>
        <strain evidence="5">JCM 17564</strain>
    </source>
</reference>
<dbReference type="Pfam" id="PF00583">
    <property type="entry name" value="Acetyltransf_1"/>
    <property type="match status" value="1"/>
</dbReference>
<dbReference type="Gene3D" id="3.40.630.30">
    <property type="match status" value="1"/>
</dbReference>
<dbReference type="InterPro" id="IPR050832">
    <property type="entry name" value="Bact_Acetyltransf"/>
</dbReference>
<name>A0ABP7U7V6_9SPHN</name>
<dbReference type="PANTHER" id="PTHR43877">
    <property type="entry name" value="AMINOALKYLPHOSPHONATE N-ACETYLTRANSFERASE-RELATED-RELATED"/>
    <property type="match status" value="1"/>
</dbReference>
<keyword evidence="1" id="KW-0808">Transferase</keyword>
<dbReference type="SUPFAM" id="SSF55729">
    <property type="entry name" value="Acyl-CoA N-acyltransferases (Nat)"/>
    <property type="match status" value="1"/>
</dbReference>
<evidence type="ECO:0000313" key="4">
    <source>
        <dbReference type="EMBL" id="GAA4037562.1"/>
    </source>
</evidence>
<dbReference type="Proteomes" id="UP001424459">
    <property type="component" value="Unassembled WGS sequence"/>
</dbReference>
<organism evidence="4 5">
    <name type="scientific">Sphingomonas rosea</name>
    <dbReference type="NCBI Taxonomy" id="335605"/>
    <lineage>
        <taxon>Bacteria</taxon>
        <taxon>Pseudomonadati</taxon>
        <taxon>Pseudomonadota</taxon>
        <taxon>Alphaproteobacteria</taxon>
        <taxon>Sphingomonadales</taxon>
        <taxon>Sphingomonadaceae</taxon>
        <taxon>Sphingomonas</taxon>
    </lineage>
</organism>
<evidence type="ECO:0000259" key="3">
    <source>
        <dbReference type="PROSITE" id="PS51186"/>
    </source>
</evidence>
<sequence>MSGLAPDSLTIQRGGGADLDEVMAVMADAFDPRFGEAWTRAQCAGILPLPGVILHVARRRGEALGFSLSRRAMDEAELLLIAVRRQASGQGIGGQLIARFVEDHRAAGAHHLHLEVRDGNPAVSLYTAHDFEIAGRRSRYYRGTDGELFDALTMVRMI</sequence>
<dbReference type="EMBL" id="BAABBR010000001">
    <property type="protein sequence ID" value="GAA4037562.1"/>
    <property type="molecule type" value="Genomic_DNA"/>
</dbReference>
<feature type="domain" description="N-acetyltransferase" evidence="3">
    <location>
        <begin position="9"/>
        <end position="158"/>
    </location>
</feature>
<accession>A0ABP7U7V6</accession>
<evidence type="ECO:0000313" key="5">
    <source>
        <dbReference type="Proteomes" id="UP001424459"/>
    </source>
</evidence>
<evidence type="ECO:0000256" key="2">
    <source>
        <dbReference type="ARBA" id="ARBA00023315"/>
    </source>
</evidence>
<dbReference type="CDD" id="cd04301">
    <property type="entry name" value="NAT_SF"/>
    <property type="match status" value="1"/>
</dbReference>
<gene>
    <name evidence="4" type="ORF">GCM10022281_17780</name>
</gene>
<protein>
    <recommendedName>
        <fullName evidence="3">N-acetyltransferase domain-containing protein</fullName>
    </recommendedName>
</protein>
<keyword evidence="5" id="KW-1185">Reference proteome</keyword>
<dbReference type="RefSeq" id="WP_344696721.1">
    <property type="nucleotide sequence ID" value="NZ_BAABBR010000001.1"/>
</dbReference>
<proteinExistence type="predicted"/>
<comment type="caution">
    <text evidence="4">The sequence shown here is derived from an EMBL/GenBank/DDBJ whole genome shotgun (WGS) entry which is preliminary data.</text>
</comment>
<dbReference type="InterPro" id="IPR000182">
    <property type="entry name" value="GNAT_dom"/>
</dbReference>